<dbReference type="Proteomes" id="UP000254834">
    <property type="component" value="Chromosome"/>
</dbReference>
<organism evidence="3 4">
    <name type="scientific">Candidatus Chromulinivorax destructor</name>
    <dbReference type="NCBI Taxonomy" id="2066483"/>
    <lineage>
        <taxon>Bacteria</taxon>
        <taxon>Candidatus Babelota</taxon>
        <taxon>Candidatus Babeliae</taxon>
        <taxon>Candidatus Babeliales</taxon>
        <taxon>Candidatus Chromulinivoraceae</taxon>
        <taxon>Candidatus Chromulinivorax</taxon>
    </lineage>
</organism>
<protein>
    <recommendedName>
        <fullName evidence="2">Orotidine 5'-phosphate decarboxylase domain-containing protein</fullName>
    </recommendedName>
</protein>
<dbReference type="Pfam" id="PF00215">
    <property type="entry name" value="OMPdecase"/>
    <property type="match status" value="1"/>
</dbReference>
<dbReference type="GO" id="GO:0004590">
    <property type="term" value="F:orotidine-5'-phosphate decarboxylase activity"/>
    <property type="evidence" value="ECO:0007669"/>
    <property type="project" value="InterPro"/>
</dbReference>
<evidence type="ECO:0000256" key="1">
    <source>
        <dbReference type="ARBA" id="ARBA00023239"/>
    </source>
</evidence>
<dbReference type="SUPFAM" id="SSF51366">
    <property type="entry name" value="Ribulose-phoshate binding barrel"/>
    <property type="match status" value="1"/>
</dbReference>
<dbReference type="InterPro" id="IPR011060">
    <property type="entry name" value="RibuloseP-bd_barrel"/>
</dbReference>
<dbReference type="InterPro" id="IPR001754">
    <property type="entry name" value="OMPdeCOase_dom"/>
</dbReference>
<dbReference type="PANTHER" id="PTHR35039:SF3">
    <property type="entry name" value="3-KETO-L-GULONATE-6-PHOSPHATE DECARBOXYLASE SGBH-RELATED"/>
    <property type="match status" value="1"/>
</dbReference>
<feature type="domain" description="Orotidine 5'-phosphate decarboxylase" evidence="2">
    <location>
        <begin position="2"/>
        <end position="202"/>
    </location>
</feature>
<dbReference type="KEGG" id="cdes:C0J27_01395"/>
<dbReference type="Gene3D" id="3.20.20.70">
    <property type="entry name" value="Aldolase class I"/>
    <property type="match status" value="1"/>
</dbReference>
<sequence length="209" mass="23320">MKLQIALDLLDLQKCLDVAKSVEHCADSFQIGLPLLLQHGVHILEEFRTAFPDKEIFAETQIINHEQDIASMCLKSGATWISVMAGTTKEAIHAVSGLASQKNKFVIMDLFNSNSIGQSAMDAKKLGVDALLYHNTYQENTETEFAIEEWDDLRGNSKLPIFIRANINRDNINFILSLKPDALIIGRAITQAKNPVEEAEFFLSCIQKA</sequence>
<name>A0A345ZAT4_9BACT</name>
<keyword evidence="4" id="KW-1185">Reference proteome</keyword>
<evidence type="ECO:0000313" key="4">
    <source>
        <dbReference type="Proteomes" id="UP000254834"/>
    </source>
</evidence>
<dbReference type="InterPro" id="IPR013785">
    <property type="entry name" value="Aldolase_TIM"/>
</dbReference>
<dbReference type="GO" id="GO:0033982">
    <property type="term" value="F:3-dehydro-L-gulonate-6-phosphate decarboxylase activity"/>
    <property type="evidence" value="ECO:0007669"/>
    <property type="project" value="TreeGrafter"/>
</dbReference>
<reference evidence="3 4" key="1">
    <citation type="submission" date="2017-12" db="EMBL/GenBank/DDBJ databases">
        <title>Chromulinavorax destructans is a abundant pathogen of dominant heterotrophic picoflagllates.</title>
        <authorList>
            <person name="Deeg C.M."/>
            <person name="Zimmer M."/>
            <person name="Suttle C.A."/>
        </authorList>
    </citation>
    <scope>NUCLEOTIDE SEQUENCE [LARGE SCALE GENOMIC DNA]</scope>
    <source>
        <strain evidence="3 4">SeV1</strain>
    </source>
</reference>
<dbReference type="EMBL" id="CP025544">
    <property type="protein sequence ID" value="AXK60401.1"/>
    <property type="molecule type" value="Genomic_DNA"/>
</dbReference>
<dbReference type="GO" id="GO:0019854">
    <property type="term" value="P:L-ascorbic acid catabolic process"/>
    <property type="evidence" value="ECO:0007669"/>
    <property type="project" value="TreeGrafter"/>
</dbReference>
<proteinExistence type="predicted"/>
<keyword evidence="1" id="KW-0456">Lyase</keyword>
<dbReference type="GO" id="GO:0006207">
    <property type="term" value="P:'de novo' pyrimidine nucleobase biosynthetic process"/>
    <property type="evidence" value="ECO:0007669"/>
    <property type="project" value="InterPro"/>
</dbReference>
<dbReference type="SMART" id="SM00934">
    <property type="entry name" value="OMPdecase"/>
    <property type="match status" value="1"/>
</dbReference>
<dbReference type="AlphaFoldDB" id="A0A345ZAT4"/>
<evidence type="ECO:0000313" key="3">
    <source>
        <dbReference type="EMBL" id="AXK60401.1"/>
    </source>
</evidence>
<dbReference type="OrthoDB" id="43475at2"/>
<gene>
    <name evidence="3" type="ORF">C0J27_01395</name>
</gene>
<accession>A0A345ZAT4</accession>
<dbReference type="PANTHER" id="PTHR35039">
    <property type="entry name" value="3-KETO-L-GULONATE-6-PHOSPHATE DECARBOXYLASE SGBH-RELATED"/>
    <property type="match status" value="1"/>
</dbReference>
<dbReference type="RefSeq" id="WP_115585416.1">
    <property type="nucleotide sequence ID" value="NZ_CP025544.1"/>
</dbReference>
<evidence type="ECO:0000259" key="2">
    <source>
        <dbReference type="SMART" id="SM00934"/>
    </source>
</evidence>